<dbReference type="Pfam" id="PF04976">
    <property type="entry name" value="DmsC"/>
    <property type="match status" value="1"/>
</dbReference>
<dbReference type="InterPro" id="IPR007059">
    <property type="entry name" value="DmsC"/>
</dbReference>
<dbReference type="RefSeq" id="WP_067386275.1">
    <property type="nucleotide sequence ID" value="NZ_CP015839.1"/>
</dbReference>
<dbReference type="KEGG" id="mars:A8C75_20810"/>
<dbReference type="OrthoDB" id="5520897at2"/>
<evidence type="ECO:0000256" key="1">
    <source>
        <dbReference type="SAM" id="Phobius"/>
    </source>
</evidence>
<dbReference type="PANTHER" id="PTHR38095">
    <property type="entry name" value="ANAEROBIC DIMETHYL SULFOXIDE REDUCTASE CHAIN YNFH"/>
    <property type="match status" value="1"/>
</dbReference>
<proteinExistence type="predicted"/>
<reference evidence="3" key="1">
    <citation type="submission" date="2016-05" db="EMBL/GenBank/DDBJ databases">
        <authorList>
            <person name="Baek K."/>
            <person name="Yang S.-J."/>
        </authorList>
    </citation>
    <scope>NUCLEOTIDE SEQUENCE [LARGE SCALE GENOMIC DNA]</scope>
    <source>
        <strain evidence="3">ST58-10</strain>
    </source>
</reference>
<feature type="transmembrane region" description="Helical" evidence="1">
    <location>
        <begin position="150"/>
        <end position="171"/>
    </location>
</feature>
<keyword evidence="3" id="KW-1185">Reference proteome</keyword>
<dbReference type="EMBL" id="CP015839">
    <property type="protein sequence ID" value="ANG64677.1"/>
    <property type="molecule type" value="Genomic_DNA"/>
</dbReference>
<dbReference type="GO" id="GO:0009389">
    <property type="term" value="F:dimethyl sulfoxide reductase activity"/>
    <property type="evidence" value="ECO:0007669"/>
    <property type="project" value="TreeGrafter"/>
</dbReference>
<feature type="transmembrane region" description="Helical" evidence="1">
    <location>
        <begin position="41"/>
        <end position="64"/>
    </location>
</feature>
<organism evidence="2 3">
    <name type="scientific">Marinobacterium aestuarii</name>
    <dbReference type="NCBI Taxonomy" id="1821621"/>
    <lineage>
        <taxon>Bacteria</taxon>
        <taxon>Pseudomonadati</taxon>
        <taxon>Pseudomonadota</taxon>
        <taxon>Gammaproteobacteria</taxon>
        <taxon>Oceanospirillales</taxon>
        <taxon>Oceanospirillaceae</taxon>
        <taxon>Marinobacterium</taxon>
    </lineage>
</organism>
<keyword evidence="1" id="KW-0812">Transmembrane</keyword>
<keyword evidence="1" id="KW-0472">Membrane</keyword>
<dbReference type="STRING" id="1821621.A8C75_20810"/>
<gene>
    <name evidence="2" type="ORF">A8C75_20810</name>
</gene>
<dbReference type="GO" id="GO:0009390">
    <property type="term" value="C:dimethyl sulfoxide reductase complex"/>
    <property type="evidence" value="ECO:0007669"/>
    <property type="project" value="TreeGrafter"/>
</dbReference>
<protein>
    <submittedName>
        <fullName evidence="2">DMSO reductase</fullName>
    </submittedName>
</protein>
<name>A0A1A9F398_9GAMM</name>
<dbReference type="AlphaFoldDB" id="A0A1A9F398"/>
<accession>A0A1A9F398</accession>
<dbReference type="GO" id="GO:0005886">
    <property type="term" value="C:plasma membrane"/>
    <property type="evidence" value="ECO:0007669"/>
    <property type="project" value="TreeGrafter"/>
</dbReference>
<feature type="transmembrane region" description="Helical" evidence="1">
    <location>
        <begin position="183"/>
        <end position="201"/>
    </location>
</feature>
<dbReference type="GO" id="GO:0019645">
    <property type="term" value="P:anaerobic electron transport chain"/>
    <property type="evidence" value="ECO:0007669"/>
    <property type="project" value="InterPro"/>
</dbReference>
<feature type="transmembrane region" description="Helical" evidence="1">
    <location>
        <begin position="85"/>
        <end position="106"/>
    </location>
</feature>
<dbReference type="Proteomes" id="UP000078070">
    <property type="component" value="Chromosome"/>
</dbReference>
<reference evidence="2 3" key="2">
    <citation type="journal article" date="2018" name="Int. J. Syst. Evol. Microbiol.">
        <title>Marinobacterium aestuarii sp. nov., a benzene-degrading marine bacterium isolated from estuary sediment.</title>
        <authorList>
            <person name="Bae S.S."/>
            <person name="Jung J."/>
            <person name="Chung D."/>
            <person name="Baek K."/>
        </authorList>
    </citation>
    <scope>NUCLEOTIDE SEQUENCE [LARGE SCALE GENOMIC DNA]</scope>
    <source>
        <strain evidence="2 3">ST58-10</strain>
    </source>
</reference>
<feature type="transmembrane region" description="Helical" evidence="1">
    <location>
        <begin position="7"/>
        <end position="29"/>
    </location>
</feature>
<evidence type="ECO:0000313" key="3">
    <source>
        <dbReference type="Proteomes" id="UP000078070"/>
    </source>
</evidence>
<evidence type="ECO:0000313" key="2">
    <source>
        <dbReference type="EMBL" id="ANG64677.1"/>
    </source>
</evidence>
<sequence length="309" mass="33053">MHPAFSVLIFTVTSGAGYGLFALMVLAQLAGLNALQDSTLLLSGAVLALLMITIGLLSSTLHLANPKNAWRSFARFRTSWLSREAVFAVLFYPVALLYLFGIYVQGSELGGFYSACGVVAALLAMVTLFCTSMIYASLKTIRQWCTALTPLNYLSLGLMSGALCLATLQALLQDGLSPVLRSAGLGLIALGAVAKLIYLFWIGKPAGATIKTATGFTQASVRLLDAGHSAGTFLTNEFGYTVAANKLLRLRFAMVALAFVVPFLLLLQGHALATLLAALLALAGLLVERWLFFAEARHVVRLYHGDQRT</sequence>
<feature type="transmembrane region" description="Helical" evidence="1">
    <location>
        <begin position="248"/>
        <end position="267"/>
    </location>
</feature>
<keyword evidence="1" id="KW-1133">Transmembrane helix</keyword>
<feature type="transmembrane region" description="Helical" evidence="1">
    <location>
        <begin position="273"/>
        <end position="292"/>
    </location>
</feature>
<feature type="transmembrane region" description="Helical" evidence="1">
    <location>
        <begin position="112"/>
        <end position="138"/>
    </location>
</feature>
<dbReference type="PANTHER" id="PTHR38095:SF1">
    <property type="entry name" value="ANAEROBIC DIMETHYL SULFOXIDE REDUCTASE CHAIN YNFH"/>
    <property type="match status" value="1"/>
</dbReference>